<proteinExistence type="predicted"/>
<accession>A0AAV1F057</accession>
<evidence type="ECO:0000313" key="1">
    <source>
        <dbReference type="EMBL" id="CAJ1054189.1"/>
    </source>
</evidence>
<gene>
    <name evidence="1" type="ORF">XNOV1_A039530</name>
</gene>
<keyword evidence="2" id="KW-1185">Reference proteome</keyword>
<organism evidence="1 2">
    <name type="scientific">Xyrichtys novacula</name>
    <name type="common">Pearly razorfish</name>
    <name type="synonym">Hemipteronotus novacula</name>
    <dbReference type="NCBI Taxonomy" id="13765"/>
    <lineage>
        <taxon>Eukaryota</taxon>
        <taxon>Metazoa</taxon>
        <taxon>Chordata</taxon>
        <taxon>Craniata</taxon>
        <taxon>Vertebrata</taxon>
        <taxon>Euteleostomi</taxon>
        <taxon>Actinopterygii</taxon>
        <taxon>Neopterygii</taxon>
        <taxon>Teleostei</taxon>
        <taxon>Neoteleostei</taxon>
        <taxon>Acanthomorphata</taxon>
        <taxon>Eupercaria</taxon>
        <taxon>Labriformes</taxon>
        <taxon>Labridae</taxon>
        <taxon>Xyrichtys</taxon>
    </lineage>
</organism>
<dbReference type="AlphaFoldDB" id="A0AAV1F057"/>
<sequence length="244" mass="27158">MSAEVMKEWRRVHGVNLGTAKGGWVMILSLVPADKVVPSNILVLEAATKNLTEYSADVARAVVSQLIKLGPMEMTRLSIQKNNIFDLAEFRPFHDDQSMFLALVDTAIDSIELPNGVAVLRTVGQLGGQESKPIMLLDILSSMDHIRSLSVHAACSIWHVDTDVDLMWSRWGINKLAGSRENVFSNLSIHEKANFQSNLDGRPMDVNHKLWSLFKVGNVSPRLNFLQLYCDSPHKPVPVLQAPH</sequence>
<reference evidence="1" key="1">
    <citation type="submission" date="2023-08" db="EMBL/GenBank/DDBJ databases">
        <authorList>
            <person name="Alioto T."/>
            <person name="Alioto T."/>
            <person name="Gomez Garrido J."/>
        </authorList>
    </citation>
    <scope>NUCLEOTIDE SEQUENCE</scope>
</reference>
<dbReference type="Proteomes" id="UP001178508">
    <property type="component" value="Chromosome 3"/>
</dbReference>
<name>A0AAV1F057_XYRNO</name>
<dbReference type="EMBL" id="OY660866">
    <property type="protein sequence ID" value="CAJ1054189.1"/>
    <property type="molecule type" value="Genomic_DNA"/>
</dbReference>
<evidence type="ECO:0000313" key="2">
    <source>
        <dbReference type="Proteomes" id="UP001178508"/>
    </source>
</evidence>
<protein>
    <submittedName>
        <fullName evidence="1">Uncharacterized protein</fullName>
    </submittedName>
</protein>